<protein>
    <submittedName>
        <fullName evidence="1">Uncharacterized protein</fullName>
    </submittedName>
</protein>
<dbReference type="OrthoDB" id="10299022at2759"/>
<organism evidence="1 2">
    <name type="scientific">Metarhizium anisopliae BRIP 53293</name>
    <dbReference type="NCBI Taxonomy" id="1291518"/>
    <lineage>
        <taxon>Eukaryota</taxon>
        <taxon>Fungi</taxon>
        <taxon>Dikarya</taxon>
        <taxon>Ascomycota</taxon>
        <taxon>Pezizomycotina</taxon>
        <taxon>Sordariomycetes</taxon>
        <taxon>Hypocreomycetidae</taxon>
        <taxon>Hypocreales</taxon>
        <taxon>Clavicipitaceae</taxon>
        <taxon>Metarhizium</taxon>
    </lineage>
</organism>
<proteinExistence type="predicted"/>
<evidence type="ECO:0000313" key="2">
    <source>
        <dbReference type="Proteomes" id="UP000054544"/>
    </source>
</evidence>
<keyword evidence="2" id="KW-1185">Reference proteome</keyword>
<reference evidence="2" key="1">
    <citation type="journal article" date="2014" name="BMC Genomics">
        <title>The genome sequence of the biocontrol fungus Metarhizium anisopliae and comparative genomics of Metarhizium species.</title>
        <authorList>
            <person name="Pattemore J.A."/>
            <person name="Hane J.K."/>
            <person name="Williams A.H."/>
            <person name="Wilson B.A."/>
            <person name="Stodart B.J."/>
            <person name="Ash G.J."/>
        </authorList>
    </citation>
    <scope>NUCLEOTIDE SEQUENCE [LARGE SCALE GENOMIC DNA]</scope>
    <source>
        <strain evidence="2">BRIP 53293</strain>
    </source>
</reference>
<dbReference type="STRING" id="1291518.A0A0D9PAM1"/>
<dbReference type="AlphaFoldDB" id="A0A0D9PAM1"/>
<sequence length="185" mass="20746">MATQCAQLVVMEDGVNFFPADDVSKHEPTCPETMEEYDTFKLDEQDVVLAQEAGRQRFNKNEVRPNMYSFDWSDAHGALWDRVKQRIITRFGTQGARLDRVKTKAVSVAGGGGIRAVNRSMTIAIPTQEVGFETEILIQALQPRGVSRKPWRHNLCYALLQPGTVIGTQKDEISMLLATFELDGN</sequence>
<gene>
    <name evidence="1" type="ORF">H634G_01418</name>
</gene>
<evidence type="ECO:0000313" key="1">
    <source>
        <dbReference type="EMBL" id="KJK83289.1"/>
    </source>
</evidence>
<dbReference type="EMBL" id="KE384721">
    <property type="protein sequence ID" value="KJK83289.1"/>
    <property type="molecule type" value="Genomic_DNA"/>
</dbReference>
<accession>A0A0D9PAM1</accession>
<name>A0A0D9PAM1_METAN</name>
<dbReference type="Proteomes" id="UP000054544">
    <property type="component" value="Unassembled WGS sequence"/>
</dbReference>